<keyword evidence="4" id="KW-1185">Reference proteome</keyword>
<evidence type="ECO:0008006" key="5">
    <source>
        <dbReference type="Google" id="ProtNLM"/>
    </source>
</evidence>
<name>A0A4R7F5V9_9FLAO</name>
<evidence type="ECO:0000256" key="2">
    <source>
        <dbReference type="SAM" id="SignalP"/>
    </source>
</evidence>
<protein>
    <recommendedName>
        <fullName evidence="5">Lipocalin-like protein</fullName>
    </recommendedName>
</protein>
<evidence type="ECO:0000313" key="3">
    <source>
        <dbReference type="EMBL" id="TDS65082.1"/>
    </source>
</evidence>
<dbReference type="OrthoDB" id="736172at2"/>
<sequence length="262" mass="29814">MKTFKLLKNIGLVLFLGLTFTACSSSDDNKEAGSDNSGFFDPKGNWKVTVEDSYNNSTEVYTFSTDADGISHDSYGDIGYTKLSYKNKQVTMTLKDYEGYTVPSITFDAPNPEASQFVTVEEYDDIDDNGQMKTFKSKITLERTSKSGNPNPNPEPEPKKSIEGIWEHSNSKYQLKIEGSKAIIYNLDHAPAYFPKKLVGDTFYDRITKTGEKTWSADFYQWRFTDDDYENGRWVNEGNVTLELSTDGNQFYQGTRTFNRIK</sequence>
<keyword evidence="2" id="KW-0732">Signal</keyword>
<dbReference type="AlphaFoldDB" id="A0A4R7F5V9"/>
<organism evidence="3 4">
    <name type="scientific">Myroides indicus</name>
    <dbReference type="NCBI Taxonomy" id="1323422"/>
    <lineage>
        <taxon>Bacteria</taxon>
        <taxon>Pseudomonadati</taxon>
        <taxon>Bacteroidota</taxon>
        <taxon>Flavobacteriia</taxon>
        <taxon>Flavobacteriales</taxon>
        <taxon>Flavobacteriaceae</taxon>
        <taxon>Myroides</taxon>
    </lineage>
</organism>
<dbReference type="EMBL" id="SOAG01000003">
    <property type="protein sequence ID" value="TDS65082.1"/>
    <property type="molecule type" value="Genomic_DNA"/>
</dbReference>
<reference evidence="3 4" key="1">
    <citation type="submission" date="2019-03" db="EMBL/GenBank/DDBJ databases">
        <title>Genomic Encyclopedia of Archaeal and Bacterial Type Strains, Phase II (KMG-II): from individual species to whole genera.</title>
        <authorList>
            <person name="Goeker M."/>
        </authorList>
    </citation>
    <scope>NUCLEOTIDE SEQUENCE [LARGE SCALE GENOMIC DNA]</scope>
    <source>
        <strain evidence="3 4">DSM 28213</strain>
    </source>
</reference>
<dbReference type="PROSITE" id="PS51257">
    <property type="entry name" value="PROKAR_LIPOPROTEIN"/>
    <property type="match status" value="1"/>
</dbReference>
<evidence type="ECO:0000313" key="4">
    <source>
        <dbReference type="Proteomes" id="UP000295215"/>
    </source>
</evidence>
<gene>
    <name evidence="3" type="ORF">C8P70_103104</name>
</gene>
<feature type="region of interest" description="Disordered" evidence="1">
    <location>
        <begin position="141"/>
        <end position="162"/>
    </location>
</feature>
<dbReference type="Proteomes" id="UP000295215">
    <property type="component" value="Unassembled WGS sequence"/>
</dbReference>
<feature type="chain" id="PRO_5020466446" description="Lipocalin-like protein" evidence="2">
    <location>
        <begin position="25"/>
        <end position="262"/>
    </location>
</feature>
<comment type="caution">
    <text evidence="3">The sequence shown here is derived from an EMBL/GenBank/DDBJ whole genome shotgun (WGS) entry which is preliminary data.</text>
</comment>
<proteinExistence type="predicted"/>
<dbReference type="RefSeq" id="WP_133711688.1">
    <property type="nucleotide sequence ID" value="NZ_SOAG01000003.1"/>
</dbReference>
<feature type="signal peptide" evidence="2">
    <location>
        <begin position="1"/>
        <end position="24"/>
    </location>
</feature>
<evidence type="ECO:0000256" key="1">
    <source>
        <dbReference type="SAM" id="MobiDB-lite"/>
    </source>
</evidence>
<accession>A0A4R7F5V9</accession>